<reference evidence="1" key="1">
    <citation type="submission" date="2023-04" db="EMBL/GenBank/DDBJ databases">
        <title>Draft Genome sequencing of Naganishia species isolated from polar environments using Oxford Nanopore Technology.</title>
        <authorList>
            <person name="Leo P."/>
            <person name="Venkateswaran K."/>
        </authorList>
    </citation>
    <scope>NUCLEOTIDE SEQUENCE</scope>
    <source>
        <strain evidence="1">MNA-CCFEE 5261</strain>
    </source>
</reference>
<name>A0ACC2WB27_9TREE</name>
<organism evidence="1 2">
    <name type="scientific">Naganishia cerealis</name>
    <dbReference type="NCBI Taxonomy" id="610337"/>
    <lineage>
        <taxon>Eukaryota</taxon>
        <taxon>Fungi</taxon>
        <taxon>Dikarya</taxon>
        <taxon>Basidiomycota</taxon>
        <taxon>Agaricomycotina</taxon>
        <taxon>Tremellomycetes</taxon>
        <taxon>Filobasidiales</taxon>
        <taxon>Filobasidiaceae</taxon>
        <taxon>Naganishia</taxon>
    </lineage>
</organism>
<comment type="caution">
    <text evidence="1">The sequence shown here is derived from an EMBL/GenBank/DDBJ whole genome shotgun (WGS) entry which is preliminary data.</text>
</comment>
<proteinExistence type="predicted"/>
<sequence>MSLLAYIYTYLLGGFTFLPLCVLAIYYLHPIRPDSPKPAKNQKKFRAGEIEDEAKSGVQALKAGWVTVTHEYWQSTEDISLLTQAVNDSTDNKSAYSSLYKLANKADEADSNSSSASSLVIGPGSPTSDEKNIKGPQKRHRFYAVLKHGNLFLYKDATVKDVKHVIVLSSQVVTIWPRGIADSQLFTKNSAICIMKKDWSRHRRLLDSFDSDTVSTHEIIATENKHHIQPPKGSVFLYCDYNIDKEDWYFALIRASKSDTTPSPLNPNVFAKPLHFATDDMIDMIQTLYSAEGQLHSKWFNAITGRLFLALQRTPAMSAFLENRIAKKLNKIKTPGFLDKFQIKKIDPGTSIPFFTYPSLKEVNPDGTLVLSVCVHYHGSMAIQIATKANIKLGSTFKPREVDLLLSVTLEKLEGQMIIKFKPPPSDRIWYTFETEPTMDLKIEPIISSRQFNYNIITSTIGKKFKEAIRDSLVLPHYDDLVFHDTLGEIYRGGIWDQEARGTDFDTAEVSTPADSDAASSIANDIDLDKSAPSAAKVRLSNTINDFTKKLKKSKSSHTVALNEDQCLSDGSFVDANKNQEGESDTHDSSISKKSMNTLKKIGQWYFKDEKKGESTVTQSPDMILNRRTPRKSNADMTHSAASSMSNQPSSPKNYISSSAFIREGEHVDFPQPSSSTRESMIEPDATSLSFGVTSSAREEDSSTSSARSIHAAEPSLTEVTPAVALAEDTPSLAHSKLRRKPPPESLASLESHEKSQEDEEMSEEMNQEATMEENDQTDI</sequence>
<keyword evidence="2" id="KW-1185">Reference proteome</keyword>
<gene>
    <name evidence="1" type="ORF">QFC19_002423</name>
</gene>
<dbReference type="Proteomes" id="UP001241377">
    <property type="component" value="Unassembled WGS sequence"/>
</dbReference>
<evidence type="ECO:0000313" key="2">
    <source>
        <dbReference type="Proteomes" id="UP001241377"/>
    </source>
</evidence>
<accession>A0ACC2WB27</accession>
<protein>
    <submittedName>
        <fullName evidence="1">Uncharacterized protein</fullName>
    </submittedName>
</protein>
<evidence type="ECO:0000313" key="1">
    <source>
        <dbReference type="EMBL" id="KAJ9108439.1"/>
    </source>
</evidence>
<dbReference type="EMBL" id="JASBWR010000020">
    <property type="protein sequence ID" value="KAJ9108439.1"/>
    <property type="molecule type" value="Genomic_DNA"/>
</dbReference>